<dbReference type="RefSeq" id="WP_210096730.1">
    <property type="nucleotide sequence ID" value="NZ_BAAAIO010000001.1"/>
</dbReference>
<protein>
    <recommendedName>
        <fullName evidence="5">ABC transporter</fullName>
    </recommendedName>
</protein>
<reference evidence="3 4" key="1">
    <citation type="submission" date="2021-03" db="EMBL/GenBank/DDBJ databases">
        <title>Sequencing the genomes of 1000 actinobacteria strains.</title>
        <authorList>
            <person name="Klenk H.-P."/>
        </authorList>
    </citation>
    <scope>NUCLEOTIDE SEQUENCE [LARGE SCALE GENOMIC DNA]</scope>
    <source>
        <strain evidence="3 4">DSM 13468</strain>
    </source>
</reference>
<organism evidence="3 4">
    <name type="scientific">Microbacterium phyllosphaerae</name>
    <dbReference type="NCBI Taxonomy" id="124798"/>
    <lineage>
        <taxon>Bacteria</taxon>
        <taxon>Bacillati</taxon>
        <taxon>Actinomycetota</taxon>
        <taxon>Actinomycetes</taxon>
        <taxon>Micrococcales</taxon>
        <taxon>Microbacteriaceae</taxon>
        <taxon>Microbacterium</taxon>
    </lineage>
</organism>
<keyword evidence="4" id="KW-1185">Reference proteome</keyword>
<proteinExistence type="predicted"/>
<dbReference type="PROSITE" id="PS51257">
    <property type="entry name" value="PROKAR_LIPOPROTEIN"/>
    <property type="match status" value="1"/>
</dbReference>
<evidence type="ECO:0000256" key="2">
    <source>
        <dbReference type="SAM" id="SignalP"/>
    </source>
</evidence>
<dbReference type="SUPFAM" id="SSF50969">
    <property type="entry name" value="YVTN repeat-like/Quinoprotein amine dehydrogenase"/>
    <property type="match status" value="1"/>
</dbReference>
<feature type="signal peptide" evidence="2">
    <location>
        <begin position="1"/>
        <end position="27"/>
    </location>
</feature>
<name>A0ABS4WME5_9MICO</name>
<evidence type="ECO:0000256" key="1">
    <source>
        <dbReference type="SAM" id="MobiDB-lite"/>
    </source>
</evidence>
<evidence type="ECO:0000313" key="4">
    <source>
        <dbReference type="Proteomes" id="UP000703720"/>
    </source>
</evidence>
<dbReference type="EMBL" id="JAGIOA010000001">
    <property type="protein sequence ID" value="MBP2377371.1"/>
    <property type="molecule type" value="Genomic_DNA"/>
</dbReference>
<evidence type="ECO:0000313" key="3">
    <source>
        <dbReference type="EMBL" id="MBP2377371.1"/>
    </source>
</evidence>
<keyword evidence="2" id="KW-0732">Signal</keyword>
<comment type="caution">
    <text evidence="3">The sequence shown here is derived from an EMBL/GenBank/DDBJ whole genome shotgun (WGS) entry which is preliminary data.</text>
</comment>
<accession>A0ABS4WME5</accession>
<dbReference type="Proteomes" id="UP000703720">
    <property type="component" value="Unassembled WGS sequence"/>
</dbReference>
<dbReference type="InterPro" id="IPR011044">
    <property type="entry name" value="Quino_amine_DH_bsu"/>
</dbReference>
<feature type="chain" id="PRO_5046660220" description="ABC transporter" evidence="2">
    <location>
        <begin position="28"/>
        <end position="409"/>
    </location>
</feature>
<feature type="compositionally biased region" description="Low complexity" evidence="1">
    <location>
        <begin position="27"/>
        <end position="45"/>
    </location>
</feature>
<sequence>MTSSPRAGRTLLLASLLVGALGATSCAASGAPAPASSPSLPPNDGVDGGGAAEVASPALALIVAGENGELALLDLETEERSPLTDAEAGEDAADAAVTGGGRFLHVTRETVDGTSVDVIDSGRWTVPHGDHSHSFVGDAGVLGAVEGDGPADIRIGDTATAIRFGADVTLIDHEQLAEIEDAQRLTLADTPSGPVLPFSGHLLAATGDAVEILDSDGTATGITAPCADATDADITRVGAVFACETGAVLVTREIGGALAAEVIPYPAGVAPASDLAGRADRPDLAGVAGDQGAWLLDSRTREWMLLATDTSLVRAAAIGDDDSRTVVIASDGTVRVLAADGSELARTQPLLAASVADPAPRDRVQLLVDAQHAYVSDPDTGAVHEIDHRDGSVTRTFGDLDSRYVQLVG</sequence>
<evidence type="ECO:0008006" key="5">
    <source>
        <dbReference type="Google" id="ProtNLM"/>
    </source>
</evidence>
<feature type="region of interest" description="Disordered" evidence="1">
    <location>
        <begin position="27"/>
        <end position="51"/>
    </location>
</feature>
<gene>
    <name evidence="3" type="ORF">JOF42_000866</name>
</gene>